<comment type="pathway">
    <text evidence="10">Protein modification; protein lipoylation via endogenous pathway; protein N(6)-(lipoyl)lysine from octanoyl-[acyl-carrier-protein]: step 2/2.</text>
</comment>
<reference evidence="13 14" key="1">
    <citation type="journal article" date="2018" name="IMA Fungus">
        <title>IMA Genome-F 10: Nine draft genome sequences of Claviceps purpurea s.lat., including C. arundinis, C. humidiphila, and C. cf. spartinae, pseudomolecules for the pitch canker pathogen Fusarium circinatum, draft genome of Davidsoniella eucalypti, Grosmannia galeiformis, Quambalaria eucalypti, and Teratosphaeria destructans.</title>
        <authorList>
            <person name="Wingfield B.D."/>
            <person name="Liu M."/>
            <person name="Nguyen H.D."/>
            <person name="Lane F.A."/>
            <person name="Morgan S.W."/>
            <person name="De Vos L."/>
            <person name="Wilken P.M."/>
            <person name="Duong T.A."/>
            <person name="Aylward J."/>
            <person name="Coetzee M.P."/>
            <person name="Dadej K."/>
            <person name="De Beer Z.W."/>
            <person name="Findlay W."/>
            <person name="Havenga M."/>
            <person name="Kolarik M."/>
            <person name="Menzies J.G."/>
            <person name="Naidoo K."/>
            <person name="Pochopski O."/>
            <person name="Shoukouhi P."/>
            <person name="Santana Q.C."/>
            <person name="Seifert K.A."/>
            <person name="Soal N."/>
            <person name="Steenkamp E.T."/>
            <person name="Tatham C.T."/>
            <person name="van der Nest M.A."/>
            <person name="Wingfield M.J."/>
        </authorList>
    </citation>
    <scope>NUCLEOTIDE SEQUENCE [LARGE SCALE GENOMIC DNA]</scope>
    <source>
        <strain evidence="13">CMW44962</strain>
    </source>
</reference>
<gene>
    <name evidence="13" type="ORF">Tdes44962_MAKER04348</name>
</gene>
<dbReference type="EMBL" id="RIBY02002145">
    <property type="protein sequence ID" value="KAH9824528.1"/>
    <property type="molecule type" value="Genomic_DNA"/>
</dbReference>
<evidence type="ECO:0000256" key="6">
    <source>
        <dbReference type="ARBA" id="ARBA00023004"/>
    </source>
</evidence>
<evidence type="ECO:0000256" key="2">
    <source>
        <dbReference type="ARBA" id="ARBA00022485"/>
    </source>
</evidence>
<dbReference type="GO" id="GO:0046872">
    <property type="term" value="F:metal ion binding"/>
    <property type="evidence" value="ECO:0007669"/>
    <property type="project" value="UniProtKB-KW"/>
</dbReference>
<dbReference type="OrthoDB" id="3231at2759"/>
<comment type="function">
    <text evidence="10">Catalyzes the radical-mediated insertion of two sulfur atoms into the C-6 and C-8 positions of the octanoyl moiety bound to the lipoyl domains of lipoate-dependent enzymes, thereby converting the octanoylated domains into lipoylated derivatives.</text>
</comment>
<proteinExistence type="inferred from homology"/>
<evidence type="ECO:0000256" key="7">
    <source>
        <dbReference type="ARBA" id="ARBA00023014"/>
    </source>
</evidence>
<comment type="caution">
    <text evidence="13">The sequence shown here is derived from an EMBL/GenBank/DDBJ whole genome shotgun (WGS) entry which is preliminary data.</text>
</comment>
<evidence type="ECO:0000256" key="5">
    <source>
        <dbReference type="ARBA" id="ARBA00022723"/>
    </source>
</evidence>
<reference evidence="13 14" key="2">
    <citation type="journal article" date="2021" name="Curr. Genet.">
        <title>Genetic response to nitrogen starvation in the aggressive Eucalyptus foliar pathogen Teratosphaeria destructans.</title>
        <authorList>
            <person name="Havenga M."/>
            <person name="Wingfield B.D."/>
            <person name="Wingfield M.J."/>
            <person name="Dreyer L.L."/>
            <person name="Roets F."/>
            <person name="Aylward J."/>
        </authorList>
    </citation>
    <scope>NUCLEOTIDE SEQUENCE [LARGE SCALE GENOMIC DNA]</scope>
    <source>
        <strain evidence="13">CMW44962</strain>
    </source>
</reference>
<feature type="binding site" evidence="10">
    <location>
        <position position="376"/>
    </location>
    <ligand>
        <name>[4Fe-4S] cluster</name>
        <dbReference type="ChEBI" id="CHEBI:49883"/>
        <label>1</label>
    </ligand>
</feature>
<keyword evidence="8 10" id="KW-0496">Mitochondrion</keyword>
<evidence type="ECO:0000256" key="9">
    <source>
        <dbReference type="ARBA" id="ARBA00047326"/>
    </source>
</evidence>
<dbReference type="NCBIfam" id="TIGR00510">
    <property type="entry name" value="lipA"/>
    <property type="match status" value="1"/>
</dbReference>
<dbReference type="PANTHER" id="PTHR10949">
    <property type="entry name" value="LIPOYL SYNTHASE"/>
    <property type="match status" value="1"/>
</dbReference>
<dbReference type="PROSITE" id="PS51918">
    <property type="entry name" value="RADICAL_SAM"/>
    <property type="match status" value="1"/>
</dbReference>
<name>A0A9W7SMT3_9PEZI</name>
<feature type="compositionally biased region" description="Low complexity" evidence="11">
    <location>
        <begin position="42"/>
        <end position="53"/>
    </location>
</feature>
<evidence type="ECO:0000313" key="14">
    <source>
        <dbReference type="Proteomes" id="UP001138500"/>
    </source>
</evidence>
<feature type="binding site" evidence="10">
    <location>
        <position position="165"/>
    </location>
    <ligand>
        <name>[4Fe-4S] cluster</name>
        <dbReference type="ChEBI" id="CHEBI:49883"/>
        <label>2</label>
        <note>4Fe-4S-S-AdoMet</note>
    </ligand>
</feature>
<dbReference type="InterPro" id="IPR031691">
    <property type="entry name" value="LIAS_N"/>
</dbReference>
<evidence type="ECO:0000256" key="1">
    <source>
        <dbReference type="ARBA" id="ARBA00004173"/>
    </source>
</evidence>
<dbReference type="HAMAP" id="MF_00206">
    <property type="entry name" value="Lipoyl_synth"/>
    <property type="match status" value="1"/>
</dbReference>
<keyword evidence="2 10" id="KW-0004">4Fe-4S</keyword>
<dbReference type="Pfam" id="PF04055">
    <property type="entry name" value="Radical_SAM"/>
    <property type="match status" value="1"/>
</dbReference>
<keyword evidence="14" id="KW-1185">Reference proteome</keyword>
<dbReference type="Gene3D" id="3.20.20.70">
    <property type="entry name" value="Aldolase class I"/>
    <property type="match status" value="1"/>
</dbReference>
<keyword evidence="4 10" id="KW-0949">S-adenosyl-L-methionine</keyword>
<keyword evidence="7 10" id="KW-0411">Iron-sulfur</keyword>
<keyword evidence="6 10" id="KW-0408">Iron</keyword>
<evidence type="ECO:0000256" key="3">
    <source>
        <dbReference type="ARBA" id="ARBA00022679"/>
    </source>
</evidence>
<feature type="binding site" evidence="10">
    <location>
        <position position="130"/>
    </location>
    <ligand>
        <name>[4Fe-4S] cluster</name>
        <dbReference type="ChEBI" id="CHEBI:49883"/>
        <label>1</label>
    </ligand>
</feature>
<dbReference type="EC" id="2.8.1.8" evidence="10"/>
<dbReference type="SFLD" id="SFLDF00271">
    <property type="entry name" value="lipoyl_synthase"/>
    <property type="match status" value="1"/>
</dbReference>
<dbReference type="InterPro" id="IPR003698">
    <property type="entry name" value="Lipoyl_synth"/>
</dbReference>
<keyword evidence="3 10" id="KW-0808">Transferase</keyword>
<dbReference type="InterPro" id="IPR007197">
    <property type="entry name" value="rSAM"/>
</dbReference>
<comment type="catalytic activity">
    <reaction evidence="9 10">
        <text>[[Fe-S] cluster scaffold protein carrying a second [4Fe-4S](2+) cluster] + N(6)-octanoyl-L-lysyl-[protein] + 2 oxidized [2Fe-2S]-[ferredoxin] + 2 S-adenosyl-L-methionine + 4 H(+) = [[Fe-S] cluster scaffold protein] + N(6)-[(R)-dihydrolipoyl]-L-lysyl-[protein] + 4 Fe(3+) + 2 hydrogen sulfide + 2 5'-deoxyadenosine + 2 L-methionine + 2 reduced [2Fe-2S]-[ferredoxin]</text>
        <dbReference type="Rhea" id="RHEA:16585"/>
        <dbReference type="Rhea" id="RHEA-COMP:9928"/>
        <dbReference type="Rhea" id="RHEA-COMP:10000"/>
        <dbReference type="Rhea" id="RHEA-COMP:10001"/>
        <dbReference type="Rhea" id="RHEA-COMP:10475"/>
        <dbReference type="Rhea" id="RHEA-COMP:14568"/>
        <dbReference type="Rhea" id="RHEA-COMP:14569"/>
        <dbReference type="ChEBI" id="CHEBI:15378"/>
        <dbReference type="ChEBI" id="CHEBI:17319"/>
        <dbReference type="ChEBI" id="CHEBI:29034"/>
        <dbReference type="ChEBI" id="CHEBI:29919"/>
        <dbReference type="ChEBI" id="CHEBI:33722"/>
        <dbReference type="ChEBI" id="CHEBI:33737"/>
        <dbReference type="ChEBI" id="CHEBI:33738"/>
        <dbReference type="ChEBI" id="CHEBI:57844"/>
        <dbReference type="ChEBI" id="CHEBI:59789"/>
        <dbReference type="ChEBI" id="CHEBI:78809"/>
        <dbReference type="ChEBI" id="CHEBI:83100"/>
        <dbReference type="EC" id="2.8.1.8"/>
    </reaction>
</comment>
<evidence type="ECO:0000256" key="11">
    <source>
        <dbReference type="SAM" id="MobiDB-lite"/>
    </source>
</evidence>
<dbReference type="Pfam" id="PF16881">
    <property type="entry name" value="LIAS_N"/>
    <property type="match status" value="1"/>
</dbReference>
<dbReference type="InterPro" id="IPR013785">
    <property type="entry name" value="Aldolase_TIM"/>
</dbReference>
<dbReference type="SUPFAM" id="SSF102114">
    <property type="entry name" value="Radical SAM enzymes"/>
    <property type="match status" value="1"/>
</dbReference>
<dbReference type="CDD" id="cd01335">
    <property type="entry name" value="Radical_SAM"/>
    <property type="match status" value="1"/>
</dbReference>
<dbReference type="GO" id="GO:0009249">
    <property type="term" value="P:protein lipoylation"/>
    <property type="evidence" value="ECO:0007669"/>
    <property type="project" value="UniProtKB-UniRule"/>
</dbReference>
<evidence type="ECO:0000259" key="12">
    <source>
        <dbReference type="PROSITE" id="PS51918"/>
    </source>
</evidence>
<dbReference type="InterPro" id="IPR058240">
    <property type="entry name" value="rSAM_sf"/>
</dbReference>
<evidence type="ECO:0000256" key="4">
    <source>
        <dbReference type="ARBA" id="ARBA00022691"/>
    </source>
</evidence>
<dbReference type="FunFam" id="3.20.20.70:FF:000036">
    <property type="entry name" value="Lipoyl synthase, mitochondrial"/>
    <property type="match status" value="1"/>
</dbReference>
<feature type="binding site" evidence="10">
    <location>
        <position position="161"/>
    </location>
    <ligand>
        <name>[4Fe-4S] cluster</name>
        <dbReference type="ChEBI" id="CHEBI:49883"/>
        <label>2</label>
        <note>4Fe-4S-S-AdoMet</note>
    </ligand>
</feature>
<protein>
    <recommendedName>
        <fullName evidence="10">Lipoyl synthase, mitochondrial</fullName>
        <ecNumber evidence="10">2.8.1.8</ecNumber>
    </recommendedName>
    <alternativeName>
        <fullName evidence="10">Lipoate synthase</fullName>
        <shortName evidence="10">LS</shortName>
        <shortName evidence="10">Lip-syn</shortName>
    </alternativeName>
    <alternativeName>
        <fullName evidence="10">Lipoic acid synthase</fullName>
    </alternativeName>
</protein>
<dbReference type="PANTHER" id="PTHR10949:SF0">
    <property type="entry name" value="LIPOYL SYNTHASE, MITOCHONDRIAL"/>
    <property type="match status" value="1"/>
</dbReference>
<evidence type="ECO:0000256" key="10">
    <source>
        <dbReference type="HAMAP-Rule" id="MF_03123"/>
    </source>
</evidence>
<dbReference type="SFLD" id="SFLDG01058">
    <property type="entry name" value="lipoyl_synthase_like"/>
    <property type="match status" value="1"/>
</dbReference>
<dbReference type="NCBIfam" id="NF009544">
    <property type="entry name" value="PRK12928.1"/>
    <property type="match status" value="1"/>
</dbReference>
<dbReference type="GO" id="GO:0016992">
    <property type="term" value="F:lipoate synthase activity"/>
    <property type="evidence" value="ECO:0007669"/>
    <property type="project" value="UniProtKB-UniRule"/>
</dbReference>
<dbReference type="AlphaFoldDB" id="A0A9W7SMT3"/>
<feature type="domain" description="Radical SAM core" evidence="12">
    <location>
        <begin position="144"/>
        <end position="365"/>
    </location>
</feature>
<dbReference type="NCBIfam" id="NF004019">
    <property type="entry name" value="PRK05481.1"/>
    <property type="match status" value="1"/>
</dbReference>
<sequence>MATIRQPARRLLSSAIFETRPPSIPRKRRFATAISDPPPPSTSTTSRPASAFTDRLNSGPSFSDFVTGDAKEEALPEEDALELRTVQVGPAGRKRSHTRLPEWLKTPIPSNDNFKRIKNDLRGLNLHTVCEEARCPNISDCWGGSNKSAATATIMLMGDTCTRGCRFCSVKTNRKPAPLDPHEPENTAEALKRWGLGYVVLTSVDRDDLADGGARHFAETVMKIKQKAPAMLVEALTGDYAGDTEMAKMVARSGLDVYAHNVETTEELTPYVRDRRATFRQSLAVLRAAKEAKPGLITKTSIMLGLGETEEQLWSTLKKLRAVDVDVVTFGQYMRPTKRHMKVEEYVTPTTFELWRQRALDLGFLYCASGPLVRSSYKAGEAFIENVLKKRAKHNTLLSAEALGDFKSLKNA</sequence>
<dbReference type="Proteomes" id="UP001138500">
    <property type="component" value="Unassembled WGS sequence"/>
</dbReference>
<comment type="subcellular location">
    <subcellularLocation>
        <location evidence="1 10">Mitochondrion</location>
    </subcellularLocation>
</comment>
<evidence type="ECO:0000313" key="13">
    <source>
        <dbReference type="EMBL" id="KAH9824528.1"/>
    </source>
</evidence>
<accession>A0A9W7SMT3</accession>
<dbReference type="GO" id="GO:0005739">
    <property type="term" value="C:mitochondrion"/>
    <property type="evidence" value="ECO:0007669"/>
    <property type="project" value="UniProtKB-SubCell"/>
</dbReference>
<dbReference type="SFLD" id="SFLDS00029">
    <property type="entry name" value="Radical_SAM"/>
    <property type="match status" value="1"/>
</dbReference>
<feature type="binding site" evidence="10">
    <location>
        <position position="135"/>
    </location>
    <ligand>
        <name>[4Fe-4S] cluster</name>
        <dbReference type="ChEBI" id="CHEBI:49883"/>
        <label>1</label>
    </ligand>
</feature>
<dbReference type="InterPro" id="IPR006638">
    <property type="entry name" value="Elp3/MiaA/NifB-like_rSAM"/>
</dbReference>
<organism evidence="13 14">
    <name type="scientific">Teratosphaeria destructans</name>
    <dbReference type="NCBI Taxonomy" id="418781"/>
    <lineage>
        <taxon>Eukaryota</taxon>
        <taxon>Fungi</taxon>
        <taxon>Dikarya</taxon>
        <taxon>Ascomycota</taxon>
        <taxon>Pezizomycotina</taxon>
        <taxon>Dothideomycetes</taxon>
        <taxon>Dothideomycetidae</taxon>
        <taxon>Mycosphaerellales</taxon>
        <taxon>Teratosphaeriaceae</taxon>
        <taxon>Teratosphaeria</taxon>
    </lineage>
</organism>
<comment type="cofactor">
    <cofactor evidence="10">
        <name>[4Fe-4S] cluster</name>
        <dbReference type="ChEBI" id="CHEBI:49883"/>
    </cofactor>
    <text evidence="10">Binds 2 [4Fe-4S] clusters per subunit. One cluster is coordinated with 3 cysteines and an exchangeable S-adenosyl-L-methionine.</text>
</comment>
<dbReference type="SMART" id="SM00729">
    <property type="entry name" value="Elp3"/>
    <property type="match status" value="1"/>
</dbReference>
<evidence type="ECO:0000256" key="8">
    <source>
        <dbReference type="ARBA" id="ARBA00023128"/>
    </source>
</evidence>
<keyword evidence="5 10" id="KW-0479">Metal-binding</keyword>
<feature type="region of interest" description="Disordered" evidence="11">
    <location>
        <begin position="13"/>
        <end position="64"/>
    </location>
</feature>
<dbReference type="GO" id="GO:0051539">
    <property type="term" value="F:4 iron, 4 sulfur cluster binding"/>
    <property type="evidence" value="ECO:0007669"/>
    <property type="project" value="UniProtKB-UniRule"/>
</dbReference>
<comment type="similarity">
    <text evidence="10">Belongs to the radical SAM superfamily. Lipoyl synthase family.</text>
</comment>
<feature type="binding site" evidence="10">
    <location>
        <position position="141"/>
    </location>
    <ligand>
        <name>[4Fe-4S] cluster</name>
        <dbReference type="ChEBI" id="CHEBI:49883"/>
        <label>1</label>
    </ligand>
</feature>
<feature type="binding site" evidence="10">
    <location>
        <position position="168"/>
    </location>
    <ligand>
        <name>[4Fe-4S] cluster</name>
        <dbReference type="ChEBI" id="CHEBI:49883"/>
        <label>2</label>
        <note>4Fe-4S-S-AdoMet</note>
    </ligand>
</feature>